<keyword evidence="2" id="KW-1185">Reference proteome</keyword>
<evidence type="ECO:0000313" key="1">
    <source>
        <dbReference type="EMBL" id="KAG7593730.1"/>
    </source>
</evidence>
<proteinExistence type="predicted"/>
<evidence type="ECO:0000313" key="2">
    <source>
        <dbReference type="Proteomes" id="UP000694240"/>
    </source>
</evidence>
<comment type="caution">
    <text evidence="1">The sequence shown here is derived from an EMBL/GenBank/DDBJ whole genome shotgun (WGS) entry which is preliminary data.</text>
</comment>
<dbReference type="AlphaFoldDB" id="A0A8T2C5Q2"/>
<dbReference type="EMBL" id="JAEFBK010000006">
    <property type="protein sequence ID" value="KAG7593730.1"/>
    <property type="molecule type" value="Genomic_DNA"/>
</dbReference>
<dbReference type="Proteomes" id="UP000694240">
    <property type="component" value="Chromosome 6"/>
</dbReference>
<name>A0A8T2C5Q2_9BRAS</name>
<sequence>MISQKLSKALQLKKETSLRQETFVTVGDVDLCIRDWHGRNTLSKSLQKL</sequence>
<reference evidence="1 2" key="1">
    <citation type="submission" date="2020-12" db="EMBL/GenBank/DDBJ databases">
        <title>Concerted genomic and epigenomic changes stabilize Arabidopsis allopolyploids.</title>
        <authorList>
            <person name="Chen Z."/>
        </authorList>
    </citation>
    <scope>NUCLEOTIDE SEQUENCE [LARGE SCALE GENOMIC DNA]</scope>
    <source>
        <strain evidence="1">Allo738</strain>
        <tissue evidence="1">Leaf</tissue>
    </source>
</reference>
<protein>
    <submittedName>
        <fullName evidence="1">Uncharacterized protein</fullName>
    </submittedName>
</protein>
<organism evidence="1 2">
    <name type="scientific">Arabidopsis thaliana x Arabidopsis arenosa</name>
    <dbReference type="NCBI Taxonomy" id="1240361"/>
    <lineage>
        <taxon>Eukaryota</taxon>
        <taxon>Viridiplantae</taxon>
        <taxon>Streptophyta</taxon>
        <taxon>Embryophyta</taxon>
        <taxon>Tracheophyta</taxon>
        <taxon>Spermatophyta</taxon>
        <taxon>Magnoliopsida</taxon>
        <taxon>eudicotyledons</taxon>
        <taxon>Gunneridae</taxon>
        <taxon>Pentapetalae</taxon>
        <taxon>rosids</taxon>
        <taxon>malvids</taxon>
        <taxon>Brassicales</taxon>
        <taxon>Brassicaceae</taxon>
        <taxon>Camelineae</taxon>
        <taxon>Arabidopsis</taxon>
    </lineage>
</organism>
<accession>A0A8T2C5Q2</accession>
<gene>
    <name evidence="1" type="ORF">ISN45_Aa01g025140</name>
</gene>